<keyword evidence="2" id="KW-1185">Reference proteome</keyword>
<dbReference type="SFLD" id="SFLDG01129">
    <property type="entry name" value="C1.5:_HAD__Beta-PGM__Phosphata"/>
    <property type="match status" value="1"/>
</dbReference>
<dbReference type="GO" id="GO:0016787">
    <property type="term" value="F:hydrolase activity"/>
    <property type="evidence" value="ECO:0007669"/>
    <property type="project" value="UniProtKB-KW"/>
</dbReference>
<dbReference type="Pfam" id="PF00702">
    <property type="entry name" value="Hydrolase"/>
    <property type="match status" value="1"/>
</dbReference>
<evidence type="ECO:0000313" key="1">
    <source>
        <dbReference type="EMBL" id="NYE46468.1"/>
    </source>
</evidence>
<dbReference type="Proteomes" id="UP000589036">
    <property type="component" value="Unassembled WGS sequence"/>
</dbReference>
<reference evidence="1 2" key="1">
    <citation type="submission" date="2020-07" db="EMBL/GenBank/DDBJ databases">
        <title>Sequencing the genomes of 1000 actinobacteria strains.</title>
        <authorList>
            <person name="Klenk H.-P."/>
        </authorList>
    </citation>
    <scope>NUCLEOTIDE SEQUENCE [LARGE SCALE GENOMIC DNA]</scope>
    <source>
        <strain evidence="1 2">CXB654</strain>
    </source>
</reference>
<name>A0A852TR79_9ACTN</name>
<dbReference type="SFLD" id="SFLDS00003">
    <property type="entry name" value="Haloacid_Dehalogenase"/>
    <property type="match status" value="1"/>
</dbReference>
<dbReference type="NCBIfam" id="TIGR01509">
    <property type="entry name" value="HAD-SF-IA-v3"/>
    <property type="match status" value="1"/>
</dbReference>
<gene>
    <name evidence="1" type="ORF">HDA32_001588</name>
</gene>
<evidence type="ECO:0000313" key="2">
    <source>
        <dbReference type="Proteomes" id="UP000589036"/>
    </source>
</evidence>
<dbReference type="PRINTS" id="PR00413">
    <property type="entry name" value="HADHALOGNASE"/>
</dbReference>
<dbReference type="SUPFAM" id="SSF56784">
    <property type="entry name" value="HAD-like"/>
    <property type="match status" value="1"/>
</dbReference>
<dbReference type="PANTHER" id="PTHR43611:SF3">
    <property type="entry name" value="FLAVIN MONONUCLEOTIDE HYDROLASE 1, CHLOROPLATIC"/>
    <property type="match status" value="1"/>
</dbReference>
<dbReference type="PANTHER" id="PTHR43611">
    <property type="entry name" value="ALPHA-D-GLUCOSE 1-PHOSPHATE PHOSPHATASE"/>
    <property type="match status" value="1"/>
</dbReference>
<dbReference type="InterPro" id="IPR036412">
    <property type="entry name" value="HAD-like_sf"/>
</dbReference>
<comment type="caution">
    <text evidence="1">The sequence shown here is derived from an EMBL/GenBank/DDBJ whole genome shotgun (WGS) entry which is preliminary data.</text>
</comment>
<protein>
    <submittedName>
        <fullName evidence="1">Putative hydrolase of the HAD superfamily</fullName>
    </submittedName>
</protein>
<dbReference type="CDD" id="cd02603">
    <property type="entry name" value="HAD_sEH-N_like"/>
    <property type="match status" value="1"/>
</dbReference>
<dbReference type="RefSeq" id="WP_179642566.1">
    <property type="nucleotide sequence ID" value="NZ_BAAAYY010000022.1"/>
</dbReference>
<dbReference type="AlphaFoldDB" id="A0A852TR79"/>
<dbReference type="Gene3D" id="3.40.50.1000">
    <property type="entry name" value="HAD superfamily/HAD-like"/>
    <property type="match status" value="1"/>
</dbReference>
<keyword evidence="1" id="KW-0378">Hydrolase</keyword>
<organism evidence="1 2">
    <name type="scientific">Spinactinospora alkalitolerans</name>
    <dbReference type="NCBI Taxonomy" id="687207"/>
    <lineage>
        <taxon>Bacteria</taxon>
        <taxon>Bacillati</taxon>
        <taxon>Actinomycetota</taxon>
        <taxon>Actinomycetes</taxon>
        <taxon>Streptosporangiales</taxon>
        <taxon>Nocardiopsidaceae</taxon>
        <taxon>Spinactinospora</taxon>
    </lineage>
</organism>
<proteinExistence type="predicted"/>
<dbReference type="InterPro" id="IPR023214">
    <property type="entry name" value="HAD_sf"/>
</dbReference>
<accession>A0A852TR79</accession>
<sequence length="210" mass="22595">MPITPPAPSPVTTVVFDYGEVISVPPPEEVRAKLERLSGARPEEFWAAYWAERRAYDAGVPASEYWGRVAGRIGAEWDAARRQEIWAADVGGWLYASAASVAVLDRLAGHGARLALLSNAPSDIAGALRASPLLEPFDALFFSCDVGVCKPDAAIYTHVLEELGAAPAETAFIDDREENILAAKELGIDAHHYAGTADMEAFLTDRLGPF</sequence>
<dbReference type="EMBL" id="JACCCC010000001">
    <property type="protein sequence ID" value="NYE46468.1"/>
    <property type="molecule type" value="Genomic_DNA"/>
</dbReference>
<dbReference type="InterPro" id="IPR006439">
    <property type="entry name" value="HAD-SF_hydro_IA"/>
</dbReference>